<proteinExistence type="predicted"/>
<keyword evidence="1" id="KW-1133">Transmembrane helix</keyword>
<keyword evidence="1" id="KW-0472">Membrane</keyword>
<gene>
    <name evidence="2" type="ORF">CHYS00102_LOCUS31170</name>
</gene>
<accession>A0A7S1G3P7</accession>
<protein>
    <submittedName>
        <fullName evidence="2">Uncharacterized protein</fullName>
    </submittedName>
</protein>
<evidence type="ECO:0000256" key="1">
    <source>
        <dbReference type="SAM" id="Phobius"/>
    </source>
</evidence>
<reference evidence="2" key="1">
    <citation type="submission" date="2021-01" db="EMBL/GenBank/DDBJ databases">
        <authorList>
            <person name="Corre E."/>
            <person name="Pelletier E."/>
            <person name="Niang G."/>
            <person name="Scheremetjew M."/>
            <person name="Finn R."/>
            <person name="Kale V."/>
            <person name="Holt S."/>
            <person name="Cochrane G."/>
            <person name="Meng A."/>
            <person name="Brown T."/>
            <person name="Cohen L."/>
        </authorList>
    </citation>
    <scope>NUCLEOTIDE SEQUENCE</scope>
    <source>
        <strain evidence="2">308</strain>
    </source>
</reference>
<organism evidence="2">
    <name type="scientific">Corethron hystrix</name>
    <dbReference type="NCBI Taxonomy" id="216773"/>
    <lineage>
        <taxon>Eukaryota</taxon>
        <taxon>Sar</taxon>
        <taxon>Stramenopiles</taxon>
        <taxon>Ochrophyta</taxon>
        <taxon>Bacillariophyta</taxon>
        <taxon>Coscinodiscophyceae</taxon>
        <taxon>Corethrophycidae</taxon>
        <taxon>Corethrales</taxon>
        <taxon>Corethraceae</taxon>
        <taxon>Corethron</taxon>
    </lineage>
</organism>
<dbReference type="AlphaFoldDB" id="A0A7S1G3P7"/>
<keyword evidence="1" id="KW-0812">Transmembrane</keyword>
<name>A0A7S1G3P7_9STRA</name>
<sequence>MGLKSLYSKLFLRTKYNVINPIFLFYISWLAIYKFRDIFCFVLFEYDHTSFLTLTTVLKKGQFPDQPLEESDTINCSMFSLNFFTFFSAASRIWWALAWISHRI</sequence>
<evidence type="ECO:0000313" key="2">
    <source>
        <dbReference type="EMBL" id="CAD8903950.1"/>
    </source>
</evidence>
<feature type="transmembrane region" description="Helical" evidence="1">
    <location>
        <begin position="21"/>
        <end position="44"/>
    </location>
</feature>
<dbReference type="EMBL" id="HBFR01042635">
    <property type="protein sequence ID" value="CAD8903950.1"/>
    <property type="molecule type" value="Transcribed_RNA"/>
</dbReference>